<dbReference type="SUPFAM" id="SSF55961">
    <property type="entry name" value="Bet v1-like"/>
    <property type="match status" value="1"/>
</dbReference>
<organism evidence="1 2">
    <name type="scientific">Lentzea albidocapillata</name>
    <dbReference type="NCBI Taxonomy" id="40571"/>
    <lineage>
        <taxon>Bacteria</taxon>
        <taxon>Bacillati</taxon>
        <taxon>Actinomycetota</taxon>
        <taxon>Actinomycetes</taxon>
        <taxon>Pseudonocardiales</taxon>
        <taxon>Pseudonocardiaceae</taxon>
        <taxon>Lentzea</taxon>
    </lineage>
</organism>
<accession>A0A1W2A1G9</accession>
<reference evidence="2" key="1">
    <citation type="submission" date="2017-04" db="EMBL/GenBank/DDBJ databases">
        <authorList>
            <person name="Varghese N."/>
            <person name="Submissions S."/>
        </authorList>
    </citation>
    <scope>NUCLEOTIDE SEQUENCE [LARGE SCALE GENOMIC DNA]</scope>
    <source>
        <strain evidence="2">DSM 44073</strain>
    </source>
</reference>
<name>A0A1W2A1G9_9PSEU</name>
<evidence type="ECO:0000313" key="2">
    <source>
        <dbReference type="Proteomes" id="UP000192840"/>
    </source>
</evidence>
<evidence type="ECO:0000313" key="1">
    <source>
        <dbReference type="EMBL" id="SMC54490.1"/>
    </source>
</evidence>
<dbReference type="InterPro" id="IPR023393">
    <property type="entry name" value="START-like_dom_sf"/>
</dbReference>
<dbReference type="AlphaFoldDB" id="A0A1W2A1G9"/>
<dbReference type="CDD" id="cd07812">
    <property type="entry name" value="SRPBCC"/>
    <property type="match status" value="1"/>
</dbReference>
<dbReference type="eggNOG" id="COG2154">
    <property type="taxonomic scope" value="Bacteria"/>
</dbReference>
<dbReference type="Proteomes" id="UP000192840">
    <property type="component" value="Unassembled WGS sequence"/>
</dbReference>
<proteinExistence type="predicted"/>
<protein>
    <submittedName>
        <fullName evidence="1">Polyketide cyclase / dehydrase and lipid transport</fullName>
    </submittedName>
</protein>
<gene>
    <name evidence="1" type="ORF">SAMN05660733_00389</name>
</gene>
<dbReference type="STRING" id="40571.SAMN05660733_00389"/>
<dbReference type="Gene3D" id="3.30.530.20">
    <property type="match status" value="1"/>
</dbReference>
<dbReference type="OrthoDB" id="3779334at2"/>
<dbReference type="EMBL" id="FWYC01000003">
    <property type="protein sequence ID" value="SMC54490.1"/>
    <property type="molecule type" value="Genomic_DNA"/>
</dbReference>
<keyword evidence="2" id="KW-1185">Reference proteome</keyword>
<sequence>MGLMNDIDLTELTFTRQAWVDASPADVYRLVSDVSAISRWSLNASAVAYDDGAGPEVGAWFSGHNRKDGKEWTTRSQVVKADPGAAFAFVVGGAEDGIVEWSWTLRDQGRGTVAEQSWRLLRTDPVLGRTRADLVALRDYMAVSAETTLTALAEWVTGQGSRPDTP</sequence>
<dbReference type="InterPro" id="IPR019587">
    <property type="entry name" value="Polyketide_cyclase/dehydratase"/>
</dbReference>
<dbReference type="Pfam" id="PF10604">
    <property type="entry name" value="Polyketide_cyc2"/>
    <property type="match status" value="1"/>
</dbReference>